<feature type="compositionally biased region" description="Acidic residues" evidence="1">
    <location>
        <begin position="1"/>
        <end position="11"/>
    </location>
</feature>
<keyword evidence="2" id="KW-0472">Membrane</keyword>
<evidence type="ECO:0000256" key="1">
    <source>
        <dbReference type="SAM" id="MobiDB-lite"/>
    </source>
</evidence>
<dbReference type="Proteomes" id="UP000663848">
    <property type="component" value="Unassembled WGS sequence"/>
</dbReference>
<feature type="non-terminal residue" evidence="3">
    <location>
        <position position="1"/>
    </location>
</feature>
<evidence type="ECO:0000313" key="4">
    <source>
        <dbReference type="Proteomes" id="UP000663848"/>
    </source>
</evidence>
<keyword evidence="2" id="KW-0812">Transmembrane</keyword>
<sequence>LVEEDEEEEYNEANKTKHEHEKPKSDLANTGMHILNEQKTHPIHLILFFITTVFQRKPSRVTGCFLVWFRLFTLIIKRWILSRRQILVLIGFFLGPLVIEILSISTLPSPQAIQGSLLQNERVENAEVTLLPSIYNPHTIVINSNDAENKMQGYLSNYLTEMGANLDVINTSNITDYVLSRNQVSYDVYVNKYQMG</sequence>
<feature type="non-terminal residue" evidence="3">
    <location>
        <position position="196"/>
    </location>
</feature>
<organism evidence="3 4">
    <name type="scientific">Rotaria socialis</name>
    <dbReference type="NCBI Taxonomy" id="392032"/>
    <lineage>
        <taxon>Eukaryota</taxon>
        <taxon>Metazoa</taxon>
        <taxon>Spiralia</taxon>
        <taxon>Gnathifera</taxon>
        <taxon>Rotifera</taxon>
        <taxon>Eurotatoria</taxon>
        <taxon>Bdelloidea</taxon>
        <taxon>Philodinida</taxon>
        <taxon>Philodinidae</taxon>
        <taxon>Rotaria</taxon>
    </lineage>
</organism>
<dbReference type="AlphaFoldDB" id="A0A821ZVT4"/>
<reference evidence="3" key="1">
    <citation type="submission" date="2021-02" db="EMBL/GenBank/DDBJ databases">
        <authorList>
            <person name="Nowell W R."/>
        </authorList>
    </citation>
    <scope>NUCLEOTIDE SEQUENCE</scope>
</reference>
<keyword evidence="2" id="KW-1133">Transmembrane helix</keyword>
<dbReference type="EMBL" id="CAJOBR010030517">
    <property type="protein sequence ID" value="CAF4991359.1"/>
    <property type="molecule type" value="Genomic_DNA"/>
</dbReference>
<feature type="region of interest" description="Disordered" evidence="1">
    <location>
        <begin position="1"/>
        <end position="25"/>
    </location>
</feature>
<proteinExistence type="predicted"/>
<protein>
    <submittedName>
        <fullName evidence="3">Uncharacterized protein</fullName>
    </submittedName>
</protein>
<feature type="compositionally biased region" description="Basic and acidic residues" evidence="1">
    <location>
        <begin position="12"/>
        <end position="25"/>
    </location>
</feature>
<accession>A0A821ZVT4</accession>
<gene>
    <name evidence="3" type="ORF">QYT958_LOCUS37133</name>
</gene>
<evidence type="ECO:0000313" key="3">
    <source>
        <dbReference type="EMBL" id="CAF4991359.1"/>
    </source>
</evidence>
<evidence type="ECO:0000256" key="2">
    <source>
        <dbReference type="SAM" id="Phobius"/>
    </source>
</evidence>
<feature type="transmembrane region" description="Helical" evidence="2">
    <location>
        <begin position="86"/>
        <end position="107"/>
    </location>
</feature>
<comment type="caution">
    <text evidence="3">The sequence shown here is derived from an EMBL/GenBank/DDBJ whole genome shotgun (WGS) entry which is preliminary data.</text>
</comment>
<name>A0A821ZVT4_9BILA</name>